<reference evidence="1" key="1">
    <citation type="submission" date="2014-09" db="EMBL/GenBank/DDBJ databases">
        <authorList>
            <person name="Magalhaes I.L.F."/>
            <person name="Oliveira U."/>
            <person name="Santos F.R."/>
            <person name="Vidigal T.H.D.A."/>
            <person name="Brescovit A.D."/>
            <person name="Santos A.J."/>
        </authorList>
    </citation>
    <scope>NUCLEOTIDE SEQUENCE</scope>
    <source>
        <tissue evidence="1">Shoot tissue taken approximately 20 cm above the soil surface</tissue>
    </source>
</reference>
<dbReference type="EMBL" id="GBRH01159121">
    <property type="protein sequence ID" value="JAE38775.1"/>
    <property type="molecule type" value="Transcribed_RNA"/>
</dbReference>
<evidence type="ECO:0000313" key="1">
    <source>
        <dbReference type="EMBL" id="JAE38775.1"/>
    </source>
</evidence>
<name>A0A0A9HNQ9_ARUDO</name>
<protein>
    <submittedName>
        <fullName evidence="1">Uncharacterized protein</fullName>
    </submittedName>
</protein>
<proteinExistence type="predicted"/>
<accession>A0A0A9HNQ9</accession>
<organism evidence="1">
    <name type="scientific">Arundo donax</name>
    <name type="common">Giant reed</name>
    <name type="synonym">Donax arundinaceus</name>
    <dbReference type="NCBI Taxonomy" id="35708"/>
    <lineage>
        <taxon>Eukaryota</taxon>
        <taxon>Viridiplantae</taxon>
        <taxon>Streptophyta</taxon>
        <taxon>Embryophyta</taxon>
        <taxon>Tracheophyta</taxon>
        <taxon>Spermatophyta</taxon>
        <taxon>Magnoliopsida</taxon>
        <taxon>Liliopsida</taxon>
        <taxon>Poales</taxon>
        <taxon>Poaceae</taxon>
        <taxon>PACMAD clade</taxon>
        <taxon>Arundinoideae</taxon>
        <taxon>Arundineae</taxon>
        <taxon>Arundo</taxon>
    </lineage>
</organism>
<reference evidence="1" key="2">
    <citation type="journal article" date="2015" name="Data Brief">
        <title>Shoot transcriptome of the giant reed, Arundo donax.</title>
        <authorList>
            <person name="Barrero R.A."/>
            <person name="Guerrero F.D."/>
            <person name="Moolhuijzen P."/>
            <person name="Goolsby J.A."/>
            <person name="Tidwell J."/>
            <person name="Bellgard S.E."/>
            <person name="Bellgard M.I."/>
        </authorList>
    </citation>
    <scope>NUCLEOTIDE SEQUENCE</scope>
    <source>
        <tissue evidence="1">Shoot tissue taken approximately 20 cm above the soil surface</tissue>
    </source>
</reference>
<dbReference type="AlphaFoldDB" id="A0A0A9HNQ9"/>
<sequence length="55" mass="6547">MKCYIKSQIILRITKSVSLFKIVTRHTYILLSSRARLTLPREVFQVMEEHDREPA</sequence>